<comment type="caution">
    <text evidence="1">Lacks conserved residue(s) required for the propagation of feature annotation.</text>
</comment>
<dbReference type="SUPFAM" id="SSF52172">
    <property type="entry name" value="CheY-like"/>
    <property type="match status" value="1"/>
</dbReference>
<name>A0A9D7F6D0_9RHOO</name>
<proteinExistence type="predicted"/>
<evidence type="ECO:0000259" key="2">
    <source>
        <dbReference type="PROSITE" id="PS50110"/>
    </source>
</evidence>
<accession>A0A9D7F6D0</accession>
<evidence type="ECO:0000313" key="3">
    <source>
        <dbReference type="EMBL" id="MBK7422842.1"/>
    </source>
</evidence>
<feature type="domain" description="Response regulatory" evidence="2">
    <location>
        <begin position="24"/>
        <end position="94"/>
    </location>
</feature>
<dbReference type="Gene3D" id="3.40.50.2300">
    <property type="match status" value="1"/>
</dbReference>
<organism evidence="3 4">
    <name type="scientific">Candidatus Propionivibrio dominans</name>
    <dbReference type="NCBI Taxonomy" id="2954373"/>
    <lineage>
        <taxon>Bacteria</taxon>
        <taxon>Pseudomonadati</taxon>
        <taxon>Pseudomonadota</taxon>
        <taxon>Betaproteobacteria</taxon>
        <taxon>Rhodocyclales</taxon>
        <taxon>Rhodocyclaceae</taxon>
        <taxon>Propionivibrio</taxon>
    </lineage>
</organism>
<dbReference type="InterPro" id="IPR011006">
    <property type="entry name" value="CheY-like_superfamily"/>
</dbReference>
<dbReference type="GO" id="GO:0000160">
    <property type="term" value="P:phosphorelay signal transduction system"/>
    <property type="evidence" value="ECO:0007669"/>
    <property type="project" value="InterPro"/>
</dbReference>
<protein>
    <submittedName>
        <fullName evidence="3">Response regulator</fullName>
    </submittedName>
</protein>
<comment type="caution">
    <text evidence="3">The sequence shown here is derived from an EMBL/GenBank/DDBJ whole genome shotgun (WGS) entry which is preliminary data.</text>
</comment>
<dbReference type="EMBL" id="JADJNC010000009">
    <property type="protein sequence ID" value="MBK7422842.1"/>
    <property type="molecule type" value="Genomic_DNA"/>
</dbReference>
<dbReference type="AlphaFoldDB" id="A0A9D7F6D0"/>
<dbReference type="PROSITE" id="PS50110">
    <property type="entry name" value="RESPONSE_REGULATORY"/>
    <property type="match status" value="1"/>
</dbReference>
<evidence type="ECO:0000313" key="4">
    <source>
        <dbReference type="Proteomes" id="UP000886602"/>
    </source>
</evidence>
<dbReference type="Proteomes" id="UP000886602">
    <property type="component" value="Unassembled WGS sequence"/>
</dbReference>
<reference evidence="3" key="1">
    <citation type="submission" date="2020-10" db="EMBL/GenBank/DDBJ databases">
        <title>Connecting structure to function with the recovery of over 1000 high-quality activated sludge metagenome-assembled genomes encoding full-length rRNA genes using long-read sequencing.</title>
        <authorList>
            <person name="Singleton C.M."/>
            <person name="Petriglieri F."/>
            <person name="Kristensen J.M."/>
            <person name="Kirkegaard R.H."/>
            <person name="Michaelsen T.Y."/>
            <person name="Andersen M.H."/>
            <person name="Karst S.M."/>
            <person name="Dueholm M.S."/>
            <person name="Nielsen P.H."/>
            <person name="Albertsen M."/>
        </authorList>
    </citation>
    <scope>NUCLEOTIDE SEQUENCE</scope>
    <source>
        <strain evidence="3">EsbW_18-Q3-R4-48_MAXAC.044</strain>
    </source>
</reference>
<gene>
    <name evidence="3" type="ORF">IPJ48_06925</name>
</gene>
<sequence>MAAPDSDHTADLMHKMGKELARMRVLLVDQHASARNSMRIILNNLGISGVHNAGSSAEVLRQVKAYSFDIIFLTISLRTGVMVSNCLKNCDRSI</sequence>
<dbReference type="InterPro" id="IPR001789">
    <property type="entry name" value="Sig_transdc_resp-reg_receiver"/>
</dbReference>
<evidence type="ECO:0000256" key="1">
    <source>
        <dbReference type="PROSITE-ProRule" id="PRU00169"/>
    </source>
</evidence>